<sequence length="278" mass="31154">MQSKALVNFSFKNTGVNHRAFKCTAPPCASDWQGCLFVVLLYCLAGWCLSSFPLDCEDVYTAGNFYSGVYKIYPAGGPGFPLYVYCDMYTDGGVWTVFQRRQDGSVNFYRGWNDYKLGFGNATGEYWLGLQNIHLLTMNQDYQLRVDLQDFEGNRAYAFYSSFALSAYAISGETDGYTLSVHGFGNGGAGDSLSSHSGRKFSTFDRDQDGAGYNCAMEFRGAFWYHDCHSANLNGGYYQGNSTLHGKGIHWATWRGLDYSLKGAEMKIRVLKRKPLKE</sequence>
<reference evidence="3" key="1">
    <citation type="submission" date="2022-02" db="EMBL/GenBank/DDBJ databases">
        <title>Atlantic sturgeon de novo genome assembly.</title>
        <authorList>
            <person name="Stock M."/>
            <person name="Klopp C."/>
            <person name="Guiguen Y."/>
            <person name="Cabau C."/>
            <person name="Parinello H."/>
            <person name="Santidrian Yebra-Pimentel E."/>
            <person name="Kuhl H."/>
            <person name="Dirks R.P."/>
            <person name="Guessner J."/>
            <person name="Wuertz S."/>
            <person name="Du K."/>
            <person name="Schartl M."/>
        </authorList>
    </citation>
    <scope>NUCLEOTIDE SEQUENCE</scope>
    <source>
        <strain evidence="3">STURGEONOMICS-FGT-2020</strain>
        <tissue evidence="3">Whole blood</tissue>
    </source>
</reference>
<dbReference type="NCBIfam" id="NF040941">
    <property type="entry name" value="GGGWT_bact"/>
    <property type="match status" value="1"/>
</dbReference>
<protein>
    <submittedName>
        <fullName evidence="3">Microfibril-associated glycoprotein 4-like</fullName>
    </submittedName>
</protein>
<dbReference type="SMART" id="SM00186">
    <property type="entry name" value="FBG"/>
    <property type="match status" value="1"/>
</dbReference>
<dbReference type="InterPro" id="IPR014716">
    <property type="entry name" value="Fibrinogen_a/b/g_C_1"/>
</dbReference>
<name>A0AAD8CMB1_ACIOX</name>
<keyword evidence="4" id="KW-1185">Reference proteome</keyword>
<dbReference type="PANTHER" id="PTHR19143:SF225">
    <property type="entry name" value="MICROFIBRIL-ASSOCIATED GLYCOPROTEIN 4"/>
    <property type="match status" value="1"/>
</dbReference>
<dbReference type="EMBL" id="JAGXEW010000039">
    <property type="protein sequence ID" value="KAK1153699.1"/>
    <property type="molecule type" value="Genomic_DNA"/>
</dbReference>
<dbReference type="PROSITE" id="PS51406">
    <property type="entry name" value="FIBRINOGEN_C_2"/>
    <property type="match status" value="1"/>
</dbReference>
<accession>A0AAD8CMB1</accession>
<comment type="caution">
    <text evidence="3">The sequence shown here is derived from an EMBL/GenBank/DDBJ whole genome shotgun (WGS) entry which is preliminary data.</text>
</comment>
<evidence type="ECO:0000259" key="2">
    <source>
        <dbReference type="PROSITE" id="PS51406"/>
    </source>
</evidence>
<dbReference type="GO" id="GO:0048251">
    <property type="term" value="P:elastic fiber assembly"/>
    <property type="evidence" value="ECO:0007669"/>
    <property type="project" value="TreeGrafter"/>
</dbReference>
<dbReference type="CDD" id="cd00087">
    <property type="entry name" value="FReD"/>
    <property type="match status" value="1"/>
</dbReference>
<dbReference type="PANTHER" id="PTHR19143">
    <property type="entry name" value="FIBRINOGEN/TENASCIN/ANGIOPOEITIN"/>
    <property type="match status" value="1"/>
</dbReference>
<dbReference type="FunFam" id="3.90.215.10:FF:000001">
    <property type="entry name" value="Tenascin isoform 1"/>
    <property type="match status" value="1"/>
</dbReference>
<feature type="domain" description="Fibrinogen C-terminal" evidence="2">
    <location>
        <begin position="47"/>
        <end position="272"/>
    </location>
</feature>
<keyword evidence="1" id="KW-1015">Disulfide bond</keyword>
<dbReference type="Gene3D" id="3.90.215.10">
    <property type="entry name" value="Gamma Fibrinogen, chain A, domain 1"/>
    <property type="match status" value="1"/>
</dbReference>
<dbReference type="Proteomes" id="UP001230051">
    <property type="component" value="Unassembled WGS sequence"/>
</dbReference>
<evidence type="ECO:0000313" key="3">
    <source>
        <dbReference type="EMBL" id="KAK1153699.1"/>
    </source>
</evidence>
<dbReference type="InterPro" id="IPR036056">
    <property type="entry name" value="Fibrinogen-like_C"/>
</dbReference>
<dbReference type="SUPFAM" id="SSF56496">
    <property type="entry name" value="Fibrinogen C-terminal domain-like"/>
    <property type="match status" value="1"/>
</dbReference>
<dbReference type="Pfam" id="PF00147">
    <property type="entry name" value="Fibrinogen_C"/>
    <property type="match status" value="1"/>
</dbReference>
<organism evidence="3 4">
    <name type="scientific">Acipenser oxyrinchus oxyrinchus</name>
    <dbReference type="NCBI Taxonomy" id="40147"/>
    <lineage>
        <taxon>Eukaryota</taxon>
        <taxon>Metazoa</taxon>
        <taxon>Chordata</taxon>
        <taxon>Craniata</taxon>
        <taxon>Vertebrata</taxon>
        <taxon>Euteleostomi</taxon>
        <taxon>Actinopterygii</taxon>
        <taxon>Chondrostei</taxon>
        <taxon>Acipenseriformes</taxon>
        <taxon>Acipenseridae</taxon>
        <taxon>Acipenser</taxon>
    </lineage>
</organism>
<proteinExistence type="predicted"/>
<gene>
    <name evidence="3" type="primary">MFAP4</name>
    <name evidence="3" type="ORF">AOXY_G29352</name>
</gene>
<evidence type="ECO:0000313" key="4">
    <source>
        <dbReference type="Proteomes" id="UP001230051"/>
    </source>
</evidence>
<dbReference type="InterPro" id="IPR002181">
    <property type="entry name" value="Fibrinogen_a/b/g_C_dom"/>
</dbReference>
<dbReference type="InterPro" id="IPR050373">
    <property type="entry name" value="Fibrinogen_C-term_domain"/>
</dbReference>
<evidence type="ECO:0000256" key="1">
    <source>
        <dbReference type="ARBA" id="ARBA00023157"/>
    </source>
</evidence>
<dbReference type="AlphaFoldDB" id="A0AAD8CMB1"/>
<dbReference type="GO" id="GO:0005615">
    <property type="term" value="C:extracellular space"/>
    <property type="evidence" value="ECO:0007669"/>
    <property type="project" value="TreeGrafter"/>
</dbReference>